<evidence type="ECO:0000256" key="1">
    <source>
        <dbReference type="SAM" id="MobiDB-lite"/>
    </source>
</evidence>
<proteinExistence type="predicted"/>
<feature type="non-terminal residue" evidence="2">
    <location>
        <position position="1"/>
    </location>
</feature>
<feature type="compositionally biased region" description="Low complexity" evidence="1">
    <location>
        <begin position="275"/>
        <end position="290"/>
    </location>
</feature>
<protein>
    <submittedName>
        <fullName evidence="2">Uncharacterized protein</fullName>
    </submittedName>
</protein>
<accession>A0ABN9TZI0</accession>
<evidence type="ECO:0000313" key="2">
    <source>
        <dbReference type="EMBL" id="CAK0850654.1"/>
    </source>
</evidence>
<name>A0ABN9TZI0_9DINO</name>
<keyword evidence="3" id="KW-1185">Reference proteome</keyword>
<organism evidence="2 3">
    <name type="scientific">Prorocentrum cordatum</name>
    <dbReference type="NCBI Taxonomy" id="2364126"/>
    <lineage>
        <taxon>Eukaryota</taxon>
        <taxon>Sar</taxon>
        <taxon>Alveolata</taxon>
        <taxon>Dinophyceae</taxon>
        <taxon>Prorocentrales</taxon>
        <taxon>Prorocentraceae</taxon>
        <taxon>Prorocentrum</taxon>
    </lineage>
</organism>
<comment type="caution">
    <text evidence="2">The sequence shown here is derived from an EMBL/GenBank/DDBJ whole genome shotgun (WGS) entry which is preliminary data.</text>
</comment>
<gene>
    <name evidence="2" type="ORF">PCOR1329_LOCUS43004</name>
</gene>
<dbReference type="Proteomes" id="UP001189429">
    <property type="component" value="Unassembled WGS sequence"/>
</dbReference>
<dbReference type="EMBL" id="CAUYUJ010015170">
    <property type="protein sequence ID" value="CAK0850654.1"/>
    <property type="molecule type" value="Genomic_DNA"/>
</dbReference>
<evidence type="ECO:0000313" key="3">
    <source>
        <dbReference type="Proteomes" id="UP001189429"/>
    </source>
</evidence>
<feature type="region of interest" description="Disordered" evidence="1">
    <location>
        <begin position="248"/>
        <end position="296"/>
    </location>
</feature>
<sequence length="541" mass="58849">DSNGVYHMIAGATLAEAVFVAEELDPNNDYVKEAMRNGIPGAIVIKCEAPDDAVIWLRHNHNFYNTLGGSSTSWLEIMENCRKVEESRREECRIKAITTENCPKSGPYRYEKLYAQHVQKKFKGWFLNWDHFQASKAAFGKAGSFDADASVYAEWKAWAESHCNFLDSTVRNSTLADIHNAVLVTAEWFKDNGAGPAWLLREAVLIMLKFATPTVEVDDAKKFCGGLNIHHAVRARRQLSALKCPMGGSVTYKRTSSKRKKGGDGDNEDDEGEAKAPAVADEAATAPQAKGKARAKGKAKANAAKFKIEEKLVDTVTTVTSATGSRGKLWLDDLFAAVLAPLQSIHERSYDKKAISDILCDGLKFATNGEISLNGKALKSAGSWSKVRKVLQEDCVKAHIAALTAVTEVQAAIQPTADGTAPSADEVASNVLAILGSGDSPLMVDDFEAPQEFHAELKDFLEDSSFVLHFMAVHGGKKIDAPVALQPAVINMSATIGTELPSLQDRYGQGSKGRVDLLLLLQTIGPHVYSVYNERWADFGS</sequence>
<reference evidence="2" key="1">
    <citation type="submission" date="2023-10" db="EMBL/GenBank/DDBJ databases">
        <authorList>
            <person name="Chen Y."/>
            <person name="Shah S."/>
            <person name="Dougan E. K."/>
            <person name="Thang M."/>
            <person name="Chan C."/>
        </authorList>
    </citation>
    <scope>NUCLEOTIDE SEQUENCE [LARGE SCALE GENOMIC DNA]</scope>
</reference>